<proteinExistence type="predicted"/>
<dbReference type="Proteomes" id="UP000295151">
    <property type="component" value="Unassembled WGS sequence"/>
</dbReference>
<evidence type="ECO:0000313" key="3">
    <source>
        <dbReference type="Proteomes" id="UP000295151"/>
    </source>
</evidence>
<name>A0A4R7TC69_9ACTN</name>
<accession>A0A4R7TC69</accession>
<dbReference type="EMBL" id="SOCE01000001">
    <property type="protein sequence ID" value="TDU89056.1"/>
    <property type="molecule type" value="Genomic_DNA"/>
</dbReference>
<gene>
    <name evidence="2" type="ORF">EV138_2610</name>
</gene>
<evidence type="ECO:0000259" key="1">
    <source>
        <dbReference type="SMART" id="SM00530"/>
    </source>
</evidence>
<dbReference type="Pfam" id="PF17765">
    <property type="entry name" value="MLTR_LBD"/>
    <property type="match status" value="1"/>
</dbReference>
<keyword evidence="3" id="KW-1185">Reference proteome</keyword>
<dbReference type="Gene3D" id="3.30.450.180">
    <property type="match status" value="1"/>
</dbReference>
<protein>
    <submittedName>
        <fullName evidence="2">Helix-turn-helix protein</fullName>
    </submittedName>
</protein>
<dbReference type="OrthoDB" id="3212310at2"/>
<dbReference type="SMART" id="SM00530">
    <property type="entry name" value="HTH_XRE"/>
    <property type="match status" value="1"/>
</dbReference>
<sequence length="282" mass="31963">MDATDSPRRDELASFLRSRRERLTPEDVGLPAGRRRRTPGLRREEVAQLAAIGVTWYTWLEQARDIQVSAEVLDAIARTLRLDRSERNHLFSLAGSIDPTPANSYSPVSEAVRLMIAQLDPFPSSVQNARFDLLAYNRSFGRLFCDLDAVPDEDRNMIWLAFTHEQVRATMNDLDLTLRLMTAKFRASMTANLGEPAWKALLNRLQAESAEFRELWDRHEVMAPTTARKHYHHPEVGDLHMLASNLWLEPNSASPHIVTYSPSDEATAAKLPLLTREPLPAV</sequence>
<dbReference type="RefSeq" id="WP_133978979.1">
    <property type="nucleotide sequence ID" value="NZ_SOCE01000001.1"/>
</dbReference>
<comment type="caution">
    <text evidence="2">The sequence shown here is derived from an EMBL/GenBank/DDBJ whole genome shotgun (WGS) entry which is preliminary data.</text>
</comment>
<dbReference type="PANTHER" id="PTHR35010">
    <property type="entry name" value="BLL4672 PROTEIN-RELATED"/>
    <property type="match status" value="1"/>
</dbReference>
<dbReference type="AlphaFoldDB" id="A0A4R7TC69"/>
<evidence type="ECO:0000313" key="2">
    <source>
        <dbReference type="EMBL" id="TDU89056.1"/>
    </source>
</evidence>
<dbReference type="GO" id="GO:0003677">
    <property type="term" value="F:DNA binding"/>
    <property type="evidence" value="ECO:0007669"/>
    <property type="project" value="InterPro"/>
</dbReference>
<dbReference type="InterPro" id="IPR041413">
    <property type="entry name" value="MLTR_LBD"/>
</dbReference>
<organism evidence="2 3">
    <name type="scientific">Kribbella voronezhensis</name>
    <dbReference type="NCBI Taxonomy" id="2512212"/>
    <lineage>
        <taxon>Bacteria</taxon>
        <taxon>Bacillati</taxon>
        <taxon>Actinomycetota</taxon>
        <taxon>Actinomycetes</taxon>
        <taxon>Propionibacteriales</taxon>
        <taxon>Kribbellaceae</taxon>
        <taxon>Kribbella</taxon>
    </lineage>
</organism>
<feature type="domain" description="HTH cro/C1-type" evidence="1">
    <location>
        <begin position="15"/>
        <end position="87"/>
    </location>
</feature>
<dbReference type="Pfam" id="PF13560">
    <property type="entry name" value="HTH_31"/>
    <property type="match status" value="1"/>
</dbReference>
<dbReference type="PANTHER" id="PTHR35010:SF2">
    <property type="entry name" value="BLL4672 PROTEIN"/>
    <property type="match status" value="1"/>
</dbReference>
<dbReference type="InterPro" id="IPR010982">
    <property type="entry name" value="Lambda_DNA-bd_dom_sf"/>
</dbReference>
<dbReference type="Gene3D" id="1.10.260.40">
    <property type="entry name" value="lambda repressor-like DNA-binding domains"/>
    <property type="match status" value="1"/>
</dbReference>
<dbReference type="InterPro" id="IPR001387">
    <property type="entry name" value="Cro/C1-type_HTH"/>
</dbReference>
<reference evidence="2 3" key="1">
    <citation type="submission" date="2019-03" db="EMBL/GenBank/DDBJ databases">
        <title>Genomic Encyclopedia of Type Strains, Phase III (KMG-III): the genomes of soil and plant-associated and newly described type strains.</title>
        <authorList>
            <person name="Whitman W."/>
        </authorList>
    </citation>
    <scope>NUCLEOTIDE SEQUENCE [LARGE SCALE GENOMIC DNA]</scope>
    <source>
        <strain evidence="2 3">VKM Ac-2575</strain>
    </source>
</reference>